<name>A0A1G7ZJZ7_9PROT</name>
<organism evidence="3 4">
    <name type="scientific">Roseospirillum parvum</name>
    <dbReference type="NCBI Taxonomy" id="83401"/>
    <lineage>
        <taxon>Bacteria</taxon>
        <taxon>Pseudomonadati</taxon>
        <taxon>Pseudomonadota</taxon>
        <taxon>Alphaproteobacteria</taxon>
        <taxon>Rhodospirillales</taxon>
        <taxon>Rhodospirillaceae</taxon>
        <taxon>Roseospirillum</taxon>
    </lineage>
</organism>
<dbReference type="STRING" id="83401.SAMN05421742_104129"/>
<dbReference type="AlphaFoldDB" id="A0A1G7ZJZ7"/>
<dbReference type="Gene3D" id="3.90.1200.10">
    <property type="match status" value="1"/>
</dbReference>
<dbReference type="OrthoDB" id="5291879at2"/>
<evidence type="ECO:0000256" key="1">
    <source>
        <dbReference type="ARBA" id="ARBA00009460"/>
    </source>
</evidence>
<sequence length="288" mass="31703">MTARHALLDQLVEASTGARVVRQWPLADGCVGRVVGLELSDGERLVAKTADGPAGGLKLEGFMLGYLKRHSRLPVPRVLHADDHLLLMEMLHGGGRLDGESQRQAAEIVAHLHGVTGPAYGFERDTVIGGLPQPNPWSDDWVGFFADHRLRHMAEAARREGQLPGHLADRVDKLAATLGRWIDAPAAPALIHGDLWTGNVLVDQGRISGFVDPAIYYADPEIELAFSTLFGTFGQPFFERYQEIRPLSPGFFEARRDLYNLYPLLVHVRLFGGGYVNSVARLLERFGA</sequence>
<comment type="similarity">
    <text evidence="1 2">Belongs to the fructosamine kinase family.</text>
</comment>
<gene>
    <name evidence="3" type="ORF">SAMN05421742_104129</name>
</gene>
<dbReference type="InterPro" id="IPR011009">
    <property type="entry name" value="Kinase-like_dom_sf"/>
</dbReference>
<accession>A0A1G7ZJZ7</accession>
<protein>
    <submittedName>
        <fullName evidence="3">Fructosamine-3-kinase</fullName>
    </submittedName>
</protein>
<proteinExistence type="inferred from homology"/>
<dbReference type="EMBL" id="FNCV01000004">
    <property type="protein sequence ID" value="SDH08886.1"/>
    <property type="molecule type" value="Genomic_DNA"/>
</dbReference>
<keyword evidence="2" id="KW-0808">Transferase</keyword>
<reference evidence="4" key="1">
    <citation type="submission" date="2016-10" db="EMBL/GenBank/DDBJ databases">
        <authorList>
            <person name="Varghese N."/>
            <person name="Submissions S."/>
        </authorList>
    </citation>
    <scope>NUCLEOTIDE SEQUENCE [LARGE SCALE GENOMIC DNA]</scope>
    <source>
        <strain evidence="4">930I</strain>
    </source>
</reference>
<dbReference type="PIRSF" id="PIRSF006221">
    <property type="entry name" value="Ketosamine-3-kinase"/>
    <property type="match status" value="1"/>
</dbReference>
<dbReference type="InterPro" id="IPR016477">
    <property type="entry name" value="Fructo-/Ketosamine-3-kinase"/>
</dbReference>
<keyword evidence="4" id="KW-1185">Reference proteome</keyword>
<evidence type="ECO:0000313" key="4">
    <source>
        <dbReference type="Proteomes" id="UP000217076"/>
    </source>
</evidence>
<dbReference type="Proteomes" id="UP000217076">
    <property type="component" value="Unassembled WGS sequence"/>
</dbReference>
<dbReference type="PANTHER" id="PTHR12149:SF8">
    <property type="entry name" value="PROTEIN-RIBULOSAMINE 3-KINASE"/>
    <property type="match status" value="1"/>
</dbReference>
<dbReference type="SUPFAM" id="SSF56112">
    <property type="entry name" value="Protein kinase-like (PK-like)"/>
    <property type="match status" value="1"/>
</dbReference>
<evidence type="ECO:0000256" key="2">
    <source>
        <dbReference type="PIRNR" id="PIRNR006221"/>
    </source>
</evidence>
<dbReference type="GO" id="GO:0016301">
    <property type="term" value="F:kinase activity"/>
    <property type="evidence" value="ECO:0007669"/>
    <property type="project" value="UniProtKB-UniRule"/>
</dbReference>
<dbReference type="PANTHER" id="PTHR12149">
    <property type="entry name" value="FRUCTOSAMINE 3 KINASE-RELATED PROTEIN"/>
    <property type="match status" value="1"/>
</dbReference>
<dbReference type="Pfam" id="PF03881">
    <property type="entry name" value="Fructosamin_kin"/>
    <property type="match status" value="1"/>
</dbReference>
<dbReference type="RefSeq" id="WP_092617832.1">
    <property type="nucleotide sequence ID" value="NZ_FNCV01000004.1"/>
</dbReference>
<dbReference type="Gene3D" id="3.30.200.20">
    <property type="entry name" value="Phosphorylase Kinase, domain 1"/>
    <property type="match status" value="1"/>
</dbReference>
<evidence type="ECO:0000313" key="3">
    <source>
        <dbReference type="EMBL" id="SDH08886.1"/>
    </source>
</evidence>
<keyword evidence="2 3" id="KW-0418">Kinase</keyword>